<dbReference type="Pfam" id="PF00005">
    <property type="entry name" value="ABC_tran"/>
    <property type="match status" value="1"/>
</dbReference>
<dbReference type="NCBIfam" id="TIGR02868">
    <property type="entry name" value="CydC"/>
    <property type="match status" value="1"/>
</dbReference>
<name>A0A841LRP9_9HYPH</name>
<feature type="transmembrane region" description="Helical" evidence="9">
    <location>
        <begin position="167"/>
        <end position="189"/>
    </location>
</feature>
<dbReference type="RefSeq" id="WP_184221457.1">
    <property type="nucleotide sequence ID" value="NZ_JACIIU010000004.1"/>
</dbReference>
<dbReference type="GO" id="GO:0005524">
    <property type="term" value="F:ATP binding"/>
    <property type="evidence" value="ECO:0007669"/>
    <property type="project" value="UniProtKB-KW"/>
</dbReference>
<feature type="domain" description="ABC transmembrane type-1" evidence="11">
    <location>
        <begin position="24"/>
        <end position="312"/>
    </location>
</feature>
<feature type="transmembrane region" description="Helical" evidence="9">
    <location>
        <begin position="20"/>
        <end position="46"/>
    </location>
</feature>
<dbReference type="SUPFAM" id="SSF90123">
    <property type="entry name" value="ABC transporter transmembrane region"/>
    <property type="match status" value="1"/>
</dbReference>
<dbReference type="GO" id="GO:0034040">
    <property type="term" value="F:ATPase-coupled lipid transmembrane transporter activity"/>
    <property type="evidence" value="ECO:0007669"/>
    <property type="project" value="TreeGrafter"/>
</dbReference>
<accession>A0A841LRP9</accession>
<keyword evidence="5" id="KW-0547">Nucleotide-binding</keyword>
<dbReference type="InterPro" id="IPR011527">
    <property type="entry name" value="ABC1_TM_dom"/>
</dbReference>
<gene>
    <name evidence="12" type="ORF">FHS77_001294</name>
</gene>
<dbReference type="GO" id="GO:0045454">
    <property type="term" value="P:cell redox homeostasis"/>
    <property type="evidence" value="ECO:0007669"/>
    <property type="project" value="InterPro"/>
</dbReference>
<dbReference type="InterPro" id="IPR039421">
    <property type="entry name" value="Type_1_exporter"/>
</dbReference>
<sequence>MSGLRALRPILALYFREKKWLLYAGMLLAGVTVLAGILLLGLSGWFITATAIAGLTVATAVVFDVFAPAAGIRLLAILRTGSRYLERLVTHDAMLAVLASLREKLFRSWAKPQAAHDLLRRPAKLLFRLTADIDALDSLYLRVLVPAGAALATALVCAVALGLVNLWLGSVVGISLVITGLGLPLIIALQARKPMRKRAKATEALRARTIDMVAGQVELIMAGRMDAQTHAVQYADEHLAKADDKVNRLDVMAGAGFGIASAALLAGAMVAVSKIAQNGNVSAPLAVFVLLVVLSAFEPFAALRRGAMELTRTILAAQRVGPSLETETVDFYKPQPPQDGLAVEFRHVTARHEGAGVDVLHDVSFSLNNHEKIAVIGASGAGKSSLLALIAGELQAKSGQVLACASTLLTQKTELFQDSLRDNLLLANRQASDETLVQALQNAGLGEVLAQMPQGLSTSLGEGGTGLSGGQQRRLALARLFLHDTPVWLLDEPTEGLDEETSQDVLQSLAAMGAARSFIIVTHVRREAMLADRLIVMQHGRIIENVSRQHPRFAMLMDGLRT</sequence>
<dbReference type="PANTHER" id="PTHR24221">
    <property type="entry name" value="ATP-BINDING CASSETTE SUB-FAMILY B"/>
    <property type="match status" value="1"/>
</dbReference>
<proteinExistence type="inferred from homology"/>
<evidence type="ECO:0000256" key="1">
    <source>
        <dbReference type="ARBA" id="ARBA00004533"/>
    </source>
</evidence>
<evidence type="ECO:0000256" key="6">
    <source>
        <dbReference type="ARBA" id="ARBA00022840"/>
    </source>
</evidence>
<evidence type="ECO:0000313" key="13">
    <source>
        <dbReference type="Proteomes" id="UP000555393"/>
    </source>
</evidence>
<feature type="transmembrane region" description="Helical" evidence="9">
    <location>
        <begin position="139"/>
        <end position="161"/>
    </location>
</feature>
<organism evidence="12 13">
    <name type="scientific">Paenochrobactrum gallinarii</name>
    <dbReference type="NCBI Taxonomy" id="643673"/>
    <lineage>
        <taxon>Bacteria</taxon>
        <taxon>Pseudomonadati</taxon>
        <taxon>Pseudomonadota</taxon>
        <taxon>Alphaproteobacteria</taxon>
        <taxon>Hyphomicrobiales</taxon>
        <taxon>Brucellaceae</taxon>
        <taxon>Paenochrobactrum</taxon>
    </lineage>
</organism>
<protein>
    <submittedName>
        <fullName evidence="12">ATP-binding cassette subfamily C protein CydC</fullName>
    </submittedName>
</protein>
<dbReference type="PROSITE" id="PS50893">
    <property type="entry name" value="ABC_TRANSPORTER_2"/>
    <property type="match status" value="1"/>
</dbReference>
<dbReference type="EMBL" id="JACIIU010000004">
    <property type="protein sequence ID" value="MBB6260753.1"/>
    <property type="molecule type" value="Genomic_DNA"/>
</dbReference>
<dbReference type="PROSITE" id="PS00211">
    <property type="entry name" value="ABC_TRANSPORTER_1"/>
    <property type="match status" value="1"/>
</dbReference>
<evidence type="ECO:0000256" key="4">
    <source>
        <dbReference type="ARBA" id="ARBA00022692"/>
    </source>
</evidence>
<dbReference type="GO" id="GO:0034775">
    <property type="term" value="P:glutathione transmembrane transport"/>
    <property type="evidence" value="ECO:0007669"/>
    <property type="project" value="InterPro"/>
</dbReference>
<dbReference type="AlphaFoldDB" id="A0A841LRP9"/>
<comment type="subcellular location">
    <subcellularLocation>
        <location evidence="1">Cell inner membrane</location>
    </subcellularLocation>
    <subcellularLocation>
        <location evidence="2">Cell membrane</location>
        <topology evidence="2">Multi-pass membrane protein</topology>
    </subcellularLocation>
</comment>
<evidence type="ECO:0000256" key="7">
    <source>
        <dbReference type="ARBA" id="ARBA00022989"/>
    </source>
</evidence>
<feature type="transmembrane region" description="Helical" evidence="9">
    <location>
        <begin position="283"/>
        <end position="303"/>
    </location>
</feature>
<keyword evidence="7 9" id="KW-1133">Transmembrane helix</keyword>
<evidence type="ECO:0000256" key="9">
    <source>
        <dbReference type="SAM" id="Phobius"/>
    </source>
</evidence>
<dbReference type="InterPro" id="IPR014223">
    <property type="entry name" value="ABC_CydC/D"/>
</dbReference>
<evidence type="ECO:0000256" key="5">
    <source>
        <dbReference type="ARBA" id="ARBA00022741"/>
    </source>
</evidence>
<dbReference type="InterPro" id="IPR017871">
    <property type="entry name" value="ABC_transporter-like_CS"/>
</dbReference>
<evidence type="ECO:0000259" key="11">
    <source>
        <dbReference type="PROSITE" id="PS50929"/>
    </source>
</evidence>
<keyword evidence="13" id="KW-1185">Reference proteome</keyword>
<dbReference type="InterPro" id="IPR027417">
    <property type="entry name" value="P-loop_NTPase"/>
</dbReference>
<evidence type="ECO:0000256" key="8">
    <source>
        <dbReference type="ARBA" id="ARBA00023136"/>
    </source>
</evidence>
<dbReference type="SMART" id="SM00382">
    <property type="entry name" value="AAA"/>
    <property type="match status" value="1"/>
</dbReference>
<dbReference type="GO" id="GO:0016887">
    <property type="term" value="F:ATP hydrolysis activity"/>
    <property type="evidence" value="ECO:0007669"/>
    <property type="project" value="InterPro"/>
</dbReference>
<feature type="transmembrane region" description="Helical" evidence="9">
    <location>
        <begin position="52"/>
        <end position="78"/>
    </location>
</feature>
<dbReference type="GO" id="GO:0005886">
    <property type="term" value="C:plasma membrane"/>
    <property type="evidence" value="ECO:0007669"/>
    <property type="project" value="UniProtKB-SubCell"/>
</dbReference>
<evidence type="ECO:0000259" key="10">
    <source>
        <dbReference type="PROSITE" id="PS50893"/>
    </source>
</evidence>
<dbReference type="InterPro" id="IPR003439">
    <property type="entry name" value="ABC_transporter-like_ATP-bd"/>
</dbReference>
<reference evidence="12 13" key="1">
    <citation type="submission" date="2020-08" db="EMBL/GenBank/DDBJ databases">
        <title>Genomic Encyclopedia of Type Strains, Phase IV (KMG-IV): sequencing the most valuable type-strain genomes for metagenomic binning, comparative biology and taxonomic classification.</title>
        <authorList>
            <person name="Goeker M."/>
        </authorList>
    </citation>
    <scope>NUCLEOTIDE SEQUENCE [LARGE SCALE GENOMIC DNA]</scope>
    <source>
        <strain evidence="12 13">DSM 22336</strain>
    </source>
</reference>
<dbReference type="Gene3D" id="1.20.1560.10">
    <property type="entry name" value="ABC transporter type 1, transmembrane domain"/>
    <property type="match status" value="1"/>
</dbReference>
<dbReference type="PROSITE" id="PS50929">
    <property type="entry name" value="ABC_TM1F"/>
    <property type="match status" value="1"/>
</dbReference>
<comment type="caution">
    <text evidence="12">The sequence shown here is derived from an EMBL/GenBank/DDBJ whole genome shotgun (WGS) entry which is preliminary data.</text>
</comment>
<evidence type="ECO:0000313" key="12">
    <source>
        <dbReference type="EMBL" id="MBB6260753.1"/>
    </source>
</evidence>
<dbReference type="SUPFAM" id="SSF52540">
    <property type="entry name" value="P-loop containing nucleoside triphosphate hydrolases"/>
    <property type="match status" value="1"/>
</dbReference>
<feature type="transmembrane region" description="Helical" evidence="9">
    <location>
        <begin position="251"/>
        <end position="271"/>
    </location>
</feature>
<feature type="domain" description="ABC transporter" evidence="10">
    <location>
        <begin position="343"/>
        <end position="560"/>
    </location>
</feature>
<dbReference type="PANTHER" id="PTHR24221:SF653">
    <property type="entry name" value="TRANSPORT ATP-BINDING PROTEIN CYDC"/>
    <property type="match status" value="1"/>
</dbReference>
<dbReference type="Proteomes" id="UP000555393">
    <property type="component" value="Unassembled WGS sequence"/>
</dbReference>
<dbReference type="GO" id="GO:0140359">
    <property type="term" value="F:ABC-type transporter activity"/>
    <property type="evidence" value="ECO:0007669"/>
    <property type="project" value="InterPro"/>
</dbReference>
<keyword evidence="4 9" id="KW-0812">Transmembrane</keyword>
<comment type="similarity">
    <text evidence="3">Belongs to the ABC transporter superfamily.</text>
</comment>
<evidence type="ECO:0000256" key="3">
    <source>
        <dbReference type="ARBA" id="ARBA00005417"/>
    </source>
</evidence>
<keyword evidence="6 12" id="KW-0067">ATP-binding</keyword>
<evidence type="ECO:0000256" key="2">
    <source>
        <dbReference type="ARBA" id="ARBA00004651"/>
    </source>
</evidence>
<keyword evidence="8 9" id="KW-0472">Membrane</keyword>
<dbReference type="Gene3D" id="3.40.50.300">
    <property type="entry name" value="P-loop containing nucleotide triphosphate hydrolases"/>
    <property type="match status" value="1"/>
</dbReference>
<dbReference type="InterPro" id="IPR036640">
    <property type="entry name" value="ABC1_TM_sf"/>
</dbReference>
<dbReference type="InterPro" id="IPR003593">
    <property type="entry name" value="AAA+_ATPase"/>
</dbReference>